<dbReference type="Proteomes" id="UP000507470">
    <property type="component" value="Unassembled WGS sequence"/>
</dbReference>
<dbReference type="PANTHER" id="PTHR11640">
    <property type="entry name" value="NEPHRIN"/>
    <property type="match status" value="1"/>
</dbReference>
<accession>A0A6J8BLT8</accession>
<dbReference type="GO" id="GO:0098609">
    <property type="term" value="P:cell-cell adhesion"/>
    <property type="evidence" value="ECO:0007669"/>
    <property type="project" value="TreeGrafter"/>
</dbReference>
<evidence type="ECO:0000313" key="8">
    <source>
        <dbReference type="EMBL" id="CAC5383227.1"/>
    </source>
</evidence>
<dbReference type="InterPro" id="IPR051275">
    <property type="entry name" value="Cell_adhesion_signaling"/>
</dbReference>
<keyword evidence="3" id="KW-1015">Disulfide bond</keyword>
<dbReference type="GO" id="GO:0005886">
    <property type="term" value="C:plasma membrane"/>
    <property type="evidence" value="ECO:0007669"/>
    <property type="project" value="TreeGrafter"/>
</dbReference>
<evidence type="ECO:0000256" key="6">
    <source>
        <dbReference type="SAM" id="Phobius"/>
    </source>
</evidence>
<dbReference type="InterPro" id="IPR003598">
    <property type="entry name" value="Ig_sub2"/>
</dbReference>
<keyword evidence="6" id="KW-0812">Transmembrane</keyword>
<keyword evidence="4" id="KW-0325">Glycoprotein</keyword>
<dbReference type="InterPro" id="IPR007110">
    <property type="entry name" value="Ig-like_dom"/>
</dbReference>
<dbReference type="AlphaFoldDB" id="A0A6J8BLT8"/>
<proteinExistence type="predicted"/>
<gene>
    <name evidence="8" type="ORF">MCOR_18992</name>
</gene>
<dbReference type="SMART" id="SM00409">
    <property type="entry name" value="IG"/>
    <property type="match status" value="3"/>
</dbReference>
<evidence type="ECO:0000256" key="2">
    <source>
        <dbReference type="ARBA" id="ARBA00023136"/>
    </source>
</evidence>
<dbReference type="OrthoDB" id="6106100at2759"/>
<keyword evidence="2 6" id="KW-0472">Membrane</keyword>
<sequence length="448" mass="50668">MKITNETQNNTLQVVEGNILQLVCSVQSGKPKEILQWITDTTVIKEGGQNGTITYRLNASSSDHMKIFICSAMNEALYHPITKQVRLDVLGKPKVTVSIIPDGRLLQEYQDAELCCKTEGNSAATHITWIKDTTNIKILNDTRHCISFTPLLRQNTGKYTCTAMNSIGFSSATKHIRVLYPSDVSINTTESKQTITLKCHASGDPGSYEFAEWDHQSEFGKHIRYIENTRNGTLLLEKHNYQNSGLYKCRVKNGIPDMDGKLYQEEQFMVFYKDDDFTSTFAYGYCWIIMGSIVGGVVLLCGWSHIYCCLKRAKTCSSNIHQITPEDNYDEVETLNYNNVMFDHVPNDVDMNNDNVSSIIDNNDIMLRADVVSSDDSSSFKQSGDGYENPYQAINPCDIEMHHYSSIVSCNYQNTIIFPLSELAETPNHLNIAMDGLINPWLVIYKRK</sequence>
<evidence type="ECO:0000256" key="4">
    <source>
        <dbReference type="ARBA" id="ARBA00023180"/>
    </source>
</evidence>
<evidence type="ECO:0000256" key="5">
    <source>
        <dbReference type="ARBA" id="ARBA00023319"/>
    </source>
</evidence>
<feature type="domain" description="Ig-like" evidence="7">
    <location>
        <begin position="181"/>
        <end position="254"/>
    </location>
</feature>
<protein>
    <recommendedName>
        <fullName evidence="7">Ig-like domain-containing protein</fullName>
    </recommendedName>
</protein>
<feature type="transmembrane region" description="Helical" evidence="6">
    <location>
        <begin position="282"/>
        <end position="303"/>
    </location>
</feature>
<dbReference type="EMBL" id="CACVKT020003356">
    <property type="protein sequence ID" value="CAC5383227.1"/>
    <property type="molecule type" value="Genomic_DNA"/>
</dbReference>
<dbReference type="CDD" id="cd00096">
    <property type="entry name" value="Ig"/>
    <property type="match status" value="2"/>
</dbReference>
<name>A0A6J8BLT8_MYTCO</name>
<keyword evidence="9" id="KW-1185">Reference proteome</keyword>
<evidence type="ECO:0000259" key="7">
    <source>
        <dbReference type="PROSITE" id="PS50835"/>
    </source>
</evidence>
<dbReference type="InterPro" id="IPR003599">
    <property type="entry name" value="Ig_sub"/>
</dbReference>
<feature type="domain" description="Ig-like" evidence="7">
    <location>
        <begin position="93"/>
        <end position="177"/>
    </location>
</feature>
<evidence type="ECO:0000256" key="3">
    <source>
        <dbReference type="ARBA" id="ARBA00023157"/>
    </source>
</evidence>
<dbReference type="PANTHER" id="PTHR11640:SF31">
    <property type="entry name" value="IRREGULAR CHIASM C-ROUGHEST PROTEIN-RELATED"/>
    <property type="match status" value="1"/>
</dbReference>
<dbReference type="Pfam" id="PF13927">
    <property type="entry name" value="Ig_3"/>
    <property type="match status" value="1"/>
</dbReference>
<dbReference type="PROSITE" id="PS50835">
    <property type="entry name" value="IG_LIKE"/>
    <property type="match status" value="3"/>
</dbReference>
<dbReference type="InterPro" id="IPR036179">
    <property type="entry name" value="Ig-like_dom_sf"/>
</dbReference>
<evidence type="ECO:0000256" key="1">
    <source>
        <dbReference type="ARBA" id="ARBA00004479"/>
    </source>
</evidence>
<dbReference type="SUPFAM" id="SSF48726">
    <property type="entry name" value="Immunoglobulin"/>
    <property type="match status" value="3"/>
</dbReference>
<dbReference type="InterPro" id="IPR013783">
    <property type="entry name" value="Ig-like_fold"/>
</dbReference>
<dbReference type="Gene3D" id="2.60.40.10">
    <property type="entry name" value="Immunoglobulins"/>
    <property type="match status" value="3"/>
</dbReference>
<keyword evidence="6" id="KW-1133">Transmembrane helix</keyword>
<organism evidence="8 9">
    <name type="scientific">Mytilus coruscus</name>
    <name type="common">Sea mussel</name>
    <dbReference type="NCBI Taxonomy" id="42192"/>
    <lineage>
        <taxon>Eukaryota</taxon>
        <taxon>Metazoa</taxon>
        <taxon>Spiralia</taxon>
        <taxon>Lophotrochozoa</taxon>
        <taxon>Mollusca</taxon>
        <taxon>Bivalvia</taxon>
        <taxon>Autobranchia</taxon>
        <taxon>Pteriomorphia</taxon>
        <taxon>Mytilida</taxon>
        <taxon>Mytiloidea</taxon>
        <taxon>Mytilidae</taxon>
        <taxon>Mytilinae</taxon>
        <taxon>Mytilus</taxon>
    </lineage>
</organism>
<evidence type="ECO:0000313" key="9">
    <source>
        <dbReference type="Proteomes" id="UP000507470"/>
    </source>
</evidence>
<feature type="domain" description="Ig-like" evidence="7">
    <location>
        <begin position="1"/>
        <end position="86"/>
    </location>
</feature>
<reference evidence="8 9" key="1">
    <citation type="submission" date="2020-06" db="EMBL/GenBank/DDBJ databases">
        <authorList>
            <person name="Li R."/>
            <person name="Bekaert M."/>
        </authorList>
    </citation>
    <scope>NUCLEOTIDE SEQUENCE [LARGE SCALE GENOMIC DNA]</scope>
    <source>
        <strain evidence="9">wild</strain>
    </source>
</reference>
<keyword evidence="5" id="KW-0393">Immunoglobulin domain</keyword>
<dbReference type="GO" id="GO:0050839">
    <property type="term" value="F:cell adhesion molecule binding"/>
    <property type="evidence" value="ECO:0007669"/>
    <property type="project" value="TreeGrafter"/>
</dbReference>
<dbReference type="SMART" id="SM00408">
    <property type="entry name" value="IGc2"/>
    <property type="match status" value="2"/>
</dbReference>
<dbReference type="GO" id="GO:0005911">
    <property type="term" value="C:cell-cell junction"/>
    <property type="evidence" value="ECO:0007669"/>
    <property type="project" value="TreeGrafter"/>
</dbReference>
<comment type="subcellular location">
    <subcellularLocation>
        <location evidence="1">Membrane</location>
        <topology evidence="1">Single-pass type I membrane protein</topology>
    </subcellularLocation>
</comment>